<sequence length="148" mass="16445">MSSGGGDGAHHAANRDEAARCLEIAAQALASGDHSRANRLLDRAERLDDTLRDRVRAMRPRRQWVSPAYRDLLRAMAVLVVVLGGHKLAYGPKSTVSWRNLGTLPGDIYYRSPSTSIFIPITTTILIAVLLQSFAIVFDWLRTLFNTR</sequence>
<organism evidence="2 4">
    <name type="scientific">Plasmodiophora brassicae</name>
    <name type="common">Clubroot disease agent</name>
    <dbReference type="NCBI Taxonomy" id="37360"/>
    <lineage>
        <taxon>Eukaryota</taxon>
        <taxon>Sar</taxon>
        <taxon>Rhizaria</taxon>
        <taxon>Endomyxa</taxon>
        <taxon>Phytomyxea</taxon>
        <taxon>Plasmodiophorida</taxon>
        <taxon>Plasmodiophoridae</taxon>
        <taxon>Plasmodiophora</taxon>
    </lineage>
</organism>
<dbReference type="Proteomes" id="UP000039324">
    <property type="component" value="Unassembled WGS sequence"/>
</dbReference>
<keyword evidence="1" id="KW-0472">Membrane</keyword>
<accession>A0A0G4J5N4</accession>
<gene>
    <name evidence="2" type="ORF">PBRA_002847</name>
    <name evidence="3" type="ORF">PLBR_LOCUS2200</name>
</gene>
<evidence type="ECO:0000313" key="2">
    <source>
        <dbReference type="EMBL" id="CEP02880.1"/>
    </source>
</evidence>
<dbReference type="EMBL" id="OVEO01000003">
    <property type="protein sequence ID" value="SPQ94985.1"/>
    <property type="molecule type" value="Genomic_DNA"/>
</dbReference>
<reference evidence="2 4" key="1">
    <citation type="submission" date="2015-02" db="EMBL/GenBank/DDBJ databases">
        <authorList>
            <person name="Chooi Y.-H."/>
        </authorList>
    </citation>
    <scope>NUCLEOTIDE SEQUENCE [LARGE SCALE GENOMIC DNA]</scope>
    <source>
        <strain evidence="2">E3</strain>
    </source>
</reference>
<proteinExistence type="predicted"/>
<dbReference type="Proteomes" id="UP000290189">
    <property type="component" value="Unassembled WGS sequence"/>
</dbReference>
<keyword evidence="4" id="KW-1185">Reference proteome</keyword>
<dbReference type="InterPro" id="IPR021320">
    <property type="entry name" value="DUF2905"/>
</dbReference>
<keyword evidence="1" id="KW-0812">Transmembrane</keyword>
<dbReference type="EMBL" id="CDSF01000133">
    <property type="protein sequence ID" value="CEP02880.1"/>
    <property type="molecule type" value="Genomic_DNA"/>
</dbReference>
<keyword evidence="3" id="KW-0496">Mitochondrion</keyword>
<evidence type="ECO:0000313" key="3">
    <source>
        <dbReference type="EMBL" id="SPQ94985.1"/>
    </source>
</evidence>
<protein>
    <submittedName>
        <fullName evidence="2">Uncharacterized protein</fullName>
    </submittedName>
</protein>
<reference evidence="3 5" key="2">
    <citation type="submission" date="2018-03" db="EMBL/GenBank/DDBJ databases">
        <authorList>
            <person name="Fogelqvist J."/>
        </authorList>
    </citation>
    <scope>NUCLEOTIDE SEQUENCE [LARGE SCALE GENOMIC DNA]</scope>
</reference>
<feature type="transmembrane region" description="Helical" evidence="1">
    <location>
        <begin position="117"/>
        <end position="141"/>
    </location>
</feature>
<evidence type="ECO:0000313" key="4">
    <source>
        <dbReference type="Proteomes" id="UP000039324"/>
    </source>
</evidence>
<evidence type="ECO:0000256" key="1">
    <source>
        <dbReference type="SAM" id="Phobius"/>
    </source>
</evidence>
<geneLocation type="mitochondrion" evidence="3"/>
<keyword evidence="1" id="KW-1133">Transmembrane helix</keyword>
<name>A0A0G4J5N4_PLABS</name>
<dbReference type="OrthoDB" id="10250354at2759"/>
<evidence type="ECO:0000313" key="5">
    <source>
        <dbReference type="Proteomes" id="UP000290189"/>
    </source>
</evidence>
<dbReference type="AlphaFoldDB" id="A0A0G4J5N4"/>
<dbReference type="Pfam" id="PF11146">
    <property type="entry name" value="DUF2905"/>
    <property type="match status" value="1"/>
</dbReference>